<keyword evidence="1" id="KW-0472">Membrane</keyword>
<dbReference type="RefSeq" id="WP_121840601.1">
    <property type="nucleotide sequence ID" value="NZ_ML014850.1"/>
</dbReference>
<evidence type="ECO:0000313" key="3">
    <source>
        <dbReference type="EMBL" id="RLV58067.1"/>
    </source>
</evidence>
<evidence type="ECO:0000313" key="4">
    <source>
        <dbReference type="Proteomes" id="UP000281474"/>
    </source>
</evidence>
<dbReference type="AlphaFoldDB" id="A0A3L8PRN1"/>
<dbReference type="OrthoDB" id="5293867at2"/>
<comment type="caution">
    <text evidence="3">The sequence shown here is derived from an EMBL/GenBank/DDBJ whole genome shotgun (WGS) entry which is preliminary data.</text>
</comment>
<sequence>MTLSLLIIPAVLIVVALASYATYLLLQLRKQNQAKAKAEADYQQQLKEKQNSVIADIRYIAAAMLEDRCELSEGVMRIARLFEVALLTERVSNHYPNLYTHFECIKDHPIKEQRKALAKQERMKLDLARMKSETALEAPILKEAESLQHFELAKFSH</sequence>
<name>A0A3L8PRN1_9GAMM</name>
<organism evidence="3 4">
    <name type="scientific">Parashewanella curva</name>
    <dbReference type="NCBI Taxonomy" id="2338552"/>
    <lineage>
        <taxon>Bacteria</taxon>
        <taxon>Pseudomonadati</taxon>
        <taxon>Pseudomonadota</taxon>
        <taxon>Gammaproteobacteria</taxon>
        <taxon>Alteromonadales</taxon>
        <taxon>Shewanellaceae</taxon>
        <taxon>Parashewanella</taxon>
    </lineage>
</organism>
<proteinExistence type="predicted"/>
<gene>
    <name evidence="3" type="ORF">D5018_19200</name>
</gene>
<evidence type="ECO:0000259" key="2">
    <source>
        <dbReference type="Pfam" id="PF10675"/>
    </source>
</evidence>
<evidence type="ECO:0000256" key="1">
    <source>
        <dbReference type="SAM" id="Phobius"/>
    </source>
</evidence>
<feature type="domain" description="DUF2489" evidence="2">
    <location>
        <begin position="14"/>
        <end position="147"/>
    </location>
</feature>
<keyword evidence="1" id="KW-0812">Transmembrane</keyword>
<protein>
    <submittedName>
        <fullName evidence="3">DUF2489 domain-containing protein</fullName>
    </submittedName>
</protein>
<reference evidence="3 4" key="1">
    <citation type="submission" date="2018-09" db="EMBL/GenBank/DDBJ databases">
        <title>Phylogeny of the Shewanellaceae, and recommendation for two new genera, Pseudoshewanella and Parashewanella.</title>
        <authorList>
            <person name="Wang G."/>
        </authorList>
    </citation>
    <scope>NUCLEOTIDE SEQUENCE [LARGE SCALE GENOMIC DNA]</scope>
    <source>
        <strain evidence="3 4">C51</strain>
    </source>
</reference>
<dbReference type="Proteomes" id="UP000281474">
    <property type="component" value="Unassembled WGS sequence"/>
</dbReference>
<keyword evidence="1" id="KW-1133">Transmembrane helix</keyword>
<accession>A0A3L8PRN1</accession>
<keyword evidence="4" id="KW-1185">Reference proteome</keyword>
<dbReference type="Pfam" id="PF10675">
    <property type="entry name" value="DUF2489"/>
    <property type="match status" value="1"/>
</dbReference>
<dbReference type="EMBL" id="QZEI01000101">
    <property type="protein sequence ID" value="RLV58067.1"/>
    <property type="molecule type" value="Genomic_DNA"/>
</dbReference>
<dbReference type="InterPro" id="IPR019617">
    <property type="entry name" value="DUF2489"/>
</dbReference>
<feature type="transmembrane region" description="Helical" evidence="1">
    <location>
        <begin position="6"/>
        <end position="26"/>
    </location>
</feature>